<evidence type="ECO:0000256" key="2">
    <source>
        <dbReference type="SAM" id="Phobius"/>
    </source>
</evidence>
<proteinExistence type="predicted"/>
<dbReference type="Proteomes" id="UP001190700">
    <property type="component" value="Unassembled WGS sequence"/>
</dbReference>
<reference evidence="3 4" key="1">
    <citation type="journal article" date="2015" name="Genome Biol. Evol.">
        <title>Comparative Genomics of a Bacterivorous Green Alga Reveals Evolutionary Causalities and Consequences of Phago-Mixotrophic Mode of Nutrition.</title>
        <authorList>
            <person name="Burns J.A."/>
            <person name="Paasch A."/>
            <person name="Narechania A."/>
            <person name="Kim E."/>
        </authorList>
    </citation>
    <scope>NUCLEOTIDE SEQUENCE [LARGE SCALE GENOMIC DNA]</scope>
    <source>
        <strain evidence="3 4">PLY_AMNH</strain>
    </source>
</reference>
<feature type="region of interest" description="Disordered" evidence="1">
    <location>
        <begin position="1515"/>
        <end position="1543"/>
    </location>
</feature>
<keyword evidence="2" id="KW-0812">Transmembrane</keyword>
<evidence type="ECO:0000313" key="3">
    <source>
        <dbReference type="EMBL" id="KAK3237276.1"/>
    </source>
</evidence>
<feature type="transmembrane region" description="Helical" evidence="2">
    <location>
        <begin position="1875"/>
        <end position="1898"/>
    </location>
</feature>
<sequence length="1966" mass="217029">MTTAAPRDTLTIAAICRQRALSISSSLSTGALIPRLVHLQEKNDEGGVPDDSSRLADIAQAMTEVKIYPELTQSVSPDTKTPGVIAAAMPHAQDSTHDKMTHARAANETLRKLHSTNVEAVLCHKLLHMVGSKQLHSKTVYMNLVHHNKYLARTLQGSVDKLASLPENDADSSASDKLDDKLLDHKLTTADVVRGHHSFAFLGLYLQACRMQHHAQQAASHAPSAGHTVPIEDSGFSLPPRMWENVKQVICTLDLGKVFCIEKFDDIKIATPTAMLLLQAAFVSKLGDHNCLQEVFLPLVHLINIRGEAEAQTKFLLALAVGAPAGETQMMQKAFSSGHIRAVTRIPATLLSSTVALFHHDTAGITTAAQYFQSELRVSNEILTGMLAAVKHMPDALGVLPSLMGIPPNLASALVAVTNYSSQPRKLRQIGALAVLMDIQQLLAIDNLVDILHGKPQCVTQLDWEKQVEEESHELLLADAIAATAAGRHMQDHQLVAIIQQLVRHVHPPLRADEMQEQSSSHFAVFNPSPGHHDHNTPSPARPDAQLDTDEDKRGQQAQMRLQHGISLMIQLGRGDTHAAKELILELIALDSSRWDFWGALVEDVSVYPDDLDTHTRTSMPSAAPQPDISDSNNACFQTGSSGGPLQSTEFARYDSVTNQDCLGSASQDRQPYQEPITPMETSHSRGVYKQLPPREELSQLEEMSSRVLLVVEYVLRNAHEFHEPNADRKASYPMFNNCQSFFMDVATCFGRVEYSQLQPEAAWVFPGVTMFSRMMLLSAAIVLPDTYMLLIPAVEGRLDVNDDSPEHEPSSESAAKMSLQAGKSLVVGTIALACGDWKVLTKYGDTLLRELCLTRNESKDVSMSSTGQVRLTQTQSLTSTVKALELLWLLVRGDCSKAAGAFAGGVEPRTSLRALLLKALSNEQYCDNVLTLHRLATLDRNDLSHTHRWKVMSGITNLHSLRRSLFRNHDMHSRDETKICQTLQMLLMLAAGGRGAMGIADLEAMAEHLGVATEGASRNFAGCVRLAGRDPDLSPVDLEGLTGIGLDSESILHFTRAMQGRRSSLTELASQLAKLTGEEGAENIFDRAIEDVKKAVQDTLEPMGVLGTVLGTVIRCIINLVLMILRNIGYIATMGTEQTKKFARQLTARSQSADSEADEVERFLERMERLFAVAQGDVRGTLGTLKNLLQERENLLQERKTLLQERRDTIEIEVWNILEGYQSLVAGYGPGALRCLPKDMQPRDSTLLRTALLLKCQDYASLKHTLPEIAKVLVEDPEIAKVGVEDPANLVTDRLLRAACGQTQASLELASLWANGRQEMDLAFFISALMDPSVTTVSSGSELGQRNINWVKYKHGLEQAMVWFQVPSSVQLHDSKKMLMYTFMRKISRNCAGVELASIQQRLLDSIFSLDQRPMVQELTDLTYFGKCRMDHVLEHLMKAPAQPYPTLSPPTLAVLIRPNVCAHGPALNHLMDITKVRSAIIIKYWIVNKNGTEATWQRAYGISLKSSAVCSQRRPATAKNPTFDTETSTESSRQEEVAPAESIRGPANLIQEREVGFIQAEVTDYHAESSKLEPRKEDTKAKQTLVKKWQIMTTMFTCFENPEHSSLKDLMSLTLRLLVEPEQGAEYIKELSEEMRDFFEALLSGKLLKETALEKVLPWLVKIDKDELHKVKVWIAFILHMKLEDDHNPEHELEQLRQMSKIMIEMAQLKLTEADMEGFLQLVVAVGRQDVQRSLKAMNSLDHVMPNQVQLLIQLLEGLGALQMSQGSDRVGKDGAGTEAGGEAKGRGLKNSFEVLFSQLDVDGCGEIPTSNLNNLLVSMKLNLTDERRMELLSLADGGTGVIKLEGMTEAVKVVAKELAEDCMRILNVSWDFLILGFVSAISYLTLIMIFLFLGIKAFSTTSTFSSIVESMCAAGAGVGSSVKGAIQDAKAEKFDIMETVKKAWSRLTLDDNESSDAKVIQSQ</sequence>
<feature type="region of interest" description="Disordered" evidence="1">
    <location>
        <begin position="663"/>
        <end position="688"/>
    </location>
</feature>
<accession>A0AAE0EQW1</accession>
<keyword evidence="4" id="KW-1185">Reference proteome</keyword>
<protein>
    <submittedName>
        <fullName evidence="3">Uncharacterized protein</fullName>
    </submittedName>
</protein>
<feature type="region of interest" description="Disordered" evidence="1">
    <location>
        <begin position="513"/>
        <end position="559"/>
    </location>
</feature>
<keyword evidence="2" id="KW-0472">Membrane</keyword>
<evidence type="ECO:0000313" key="4">
    <source>
        <dbReference type="Proteomes" id="UP001190700"/>
    </source>
</evidence>
<keyword evidence="2" id="KW-1133">Transmembrane helix</keyword>
<dbReference type="SUPFAM" id="SSF47473">
    <property type="entry name" value="EF-hand"/>
    <property type="match status" value="1"/>
</dbReference>
<name>A0AAE0EQW1_9CHLO</name>
<gene>
    <name evidence="3" type="ORF">CYMTET_52643</name>
</gene>
<comment type="caution">
    <text evidence="3">The sequence shown here is derived from an EMBL/GenBank/DDBJ whole genome shotgun (WGS) entry which is preliminary data.</text>
</comment>
<dbReference type="EMBL" id="LGRX02034658">
    <property type="protein sequence ID" value="KAK3237276.1"/>
    <property type="molecule type" value="Genomic_DNA"/>
</dbReference>
<feature type="compositionally biased region" description="Polar residues" evidence="1">
    <location>
        <begin position="629"/>
        <end position="642"/>
    </location>
</feature>
<organism evidence="3 4">
    <name type="scientific">Cymbomonas tetramitiformis</name>
    <dbReference type="NCBI Taxonomy" id="36881"/>
    <lineage>
        <taxon>Eukaryota</taxon>
        <taxon>Viridiplantae</taxon>
        <taxon>Chlorophyta</taxon>
        <taxon>Pyramimonadophyceae</taxon>
        <taxon>Pyramimonadales</taxon>
        <taxon>Pyramimonadaceae</taxon>
        <taxon>Cymbomonas</taxon>
    </lineage>
</organism>
<evidence type="ECO:0000256" key="1">
    <source>
        <dbReference type="SAM" id="MobiDB-lite"/>
    </source>
</evidence>
<feature type="region of interest" description="Disordered" evidence="1">
    <location>
        <begin position="617"/>
        <end position="642"/>
    </location>
</feature>
<dbReference type="InterPro" id="IPR011992">
    <property type="entry name" value="EF-hand-dom_pair"/>
</dbReference>